<dbReference type="EMBL" id="WJQU01000001">
    <property type="protein sequence ID" value="KAJ6647729.1"/>
    <property type="molecule type" value="Genomic_DNA"/>
</dbReference>
<keyword evidence="1" id="KW-0433">Leucine-rich repeat</keyword>
<gene>
    <name evidence="4" type="primary">Lrrc15_6</name>
    <name evidence="4" type="ORF">Bhyg_02952</name>
</gene>
<dbReference type="PANTHER" id="PTHR45712">
    <property type="entry name" value="AGAP008170-PA"/>
    <property type="match status" value="1"/>
</dbReference>
<organism evidence="4 5">
    <name type="scientific">Pseudolycoriella hygida</name>
    <dbReference type="NCBI Taxonomy" id="35572"/>
    <lineage>
        <taxon>Eukaryota</taxon>
        <taxon>Metazoa</taxon>
        <taxon>Ecdysozoa</taxon>
        <taxon>Arthropoda</taxon>
        <taxon>Hexapoda</taxon>
        <taxon>Insecta</taxon>
        <taxon>Pterygota</taxon>
        <taxon>Neoptera</taxon>
        <taxon>Endopterygota</taxon>
        <taxon>Diptera</taxon>
        <taxon>Nematocera</taxon>
        <taxon>Sciaroidea</taxon>
        <taxon>Sciaridae</taxon>
        <taxon>Pseudolycoriella</taxon>
    </lineage>
</organism>
<keyword evidence="3" id="KW-1133">Transmembrane helix</keyword>
<evidence type="ECO:0000256" key="2">
    <source>
        <dbReference type="ARBA" id="ARBA00022737"/>
    </source>
</evidence>
<name>A0A9Q0NCH5_9DIPT</name>
<comment type="caution">
    <text evidence="4">The sequence shown here is derived from an EMBL/GenBank/DDBJ whole genome shotgun (WGS) entry which is preliminary data.</text>
</comment>
<dbReference type="InterPro" id="IPR050333">
    <property type="entry name" value="SLRP"/>
</dbReference>
<dbReference type="PANTHER" id="PTHR45712:SF22">
    <property type="entry name" value="INSULIN-LIKE GROWTH FACTOR-BINDING PROTEIN COMPLEX ACID LABILE SUBUNIT"/>
    <property type="match status" value="1"/>
</dbReference>
<dbReference type="InterPro" id="IPR026906">
    <property type="entry name" value="LRR_5"/>
</dbReference>
<dbReference type="AlphaFoldDB" id="A0A9Q0NCH5"/>
<dbReference type="OrthoDB" id="2013775at2759"/>
<dbReference type="Pfam" id="PF13306">
    <property type="entry name" value="LRR_5"/>
    <property type="match status" value="1"/>
</dbReference>
<dbReference type="InterPro" id="IPR032675">
    <property type="entry name" value="LRR_dom_sf"/>
</dbReference>
<proteinExistence type="predicted"/>
<keyword evidence="3" id="KW-0472">Membrane</keyword>
<keyword evidence="2" id="KW-0677">Repeat</keyword>
<reference evidence="4" key="1">
    <citation type="submission" date="2022-07" db="EMBL/GenBank/DDBJ databases">
        <authorList>
            <person name="Trinca V."/>
            <person name="Uliana J.V.C."/>
            <person name="Torres T.T."/>
            <person name="Ward R.J."/>
            <person name="Monesi N."/>
        </authorList>
    </citation>
    <scope>NUCLEOTIDE SEQUENCE</scope>
    <source>
        <strain evidence="4">HSMRA1968</strain>
        <tissue evidence="4">Whole embryos</tissue>
    </source>
</reference>
<accession>A0A9Q0NCH5</accession>
<sequence>MGTECLRCNQIGQIHFRLHLVVFAALPVVLSLHVSNAMSTHSPLLAANDILKHETTLDSVNEVTLKCNYKMEGPMYICRLNKVNFTKDAEVTSVSGTHLNGKTNADVRGIHFQSGEMDSLPNGIGNFFKNIVALVAGEDYQKPLTLKTVNRTSLKQLNKVELLSIFTTAIVGLENDAFWDLPNLRDFLLSGTGTIVLNEKLFQKNERIKEIVLLGLRLTSIPATLFENNAHLRAVYLQNCDIQSVDENVFTTNKNLNLVSIRSNKIQSLPKNLFKNNLLLEVIDFSENILKTIDIDFTKFELIDSIDLEDNVCIDAYFEADSHRFVGSFNNMTEFQSVISKNCTSHLY</sequence>
<protein>
    <submittedName>
        <fullName evidence="4">Leucine-rich repeat-containing protein 15</fullName>
    </submittedName>
</protein>
<keyword evidence="3" id="KW-0812">Transmembrane</keyword>
<evidence type="ECO:0000256" key="1">
    <source>
        <dbReference type="ARBA" id="ARBA00022614"/>
    </source>
</evidence>
<evidence type="ECO:0000313" key="5">
    <source>
        <dbReference type="Proteomes" id="UP001151699"/>
    </source>
</evidence>
<evidence type="ECO:0000313" key="4">
    <source>
        <dbReference type="EMBL" id="KAJ6647729.1"/>
    </source>
</evidence>
<keyword evidence="5" id="KW-1185">Reference proteome</keyword>
<feature type="transmembrane region" description="Helical" evidence="3">
    <location>
        <begin position="16"/>
        <end position="34"/>
    </location>
</feature>
<dbReference type="SUPFAM" id="SSF52058">
    <property type="entry name" value="L domain-like"/>
    <property type="match status" value="1"/>
</dbReference>
<evidence type="ECO:0000256" key="3">
    <source>
        <dbReference type="SAM" id="Phobius"/>
    </source>
</evidence>
<dbReference type="Proteomes" id="UP001151699">
    <property type="component" value="Chromosome A"/>
</dbReference>
<dbReference type="Gene3D" id="3.80.10.10">
    <property type="entry name" value="Ribonuclease Inhibitor"/>
    <property type="match status" value="2"/>
</dbReference>